<reference evidence="13" key="2">
    <citation type="journal article" date="2015" name="PLoS ONE">
        <title>Biochemical, transcriptomic and proteomic analyses of digestion in the scorpion Tityus serrulatus: insights into function and evolution of digestion in an ancient arthropod.</title>
        <authorList>
            <person name="Fuzita F.J."/>
            <person name="Pinkse M.W.H."/>
            <person name="Patane J.S.L."/>
            <person name="Juliano M.A."/>
            <person name="Verhaert P.D.E.M."/>
            <person name="Lopes A.R."/>
        </authorList>
    </citation>
    <scope>NUCLEOTIDE SEQUENCE</scope>
    <source>
        <tissue evidence="13">Midgut glands</tissue>
    </source>
</reference>
<dbReference type="SMART" id="SM00042">
    <property type="entry name" value="CUB"/>
    <property type="match status" value="1"/>
</dbReference>
<dbReference type="PROSITE" id="PS50240">
    <property type="entry name" value="TRYPSIN_DOM"/>
    <property type="match status" value="1"/>
</dbReference>
<keyword evidence="5 9" id="KW-0378">Hydrolase</keyword>
<dbReference type="Pfam" id="PF00431">
    <property type="entry name" value="CUB"/>
    <property type="match status" value="1"/>
</dbReference>
<dbReference type="SMART" id="SM00192">
    <property type="entry name" value="LDLa"/>
    <property type="match status" value="1"/>
</dbReference>
<feature type="domain" description="CUB" evidence="11">
    <location>
        <begin position="17"/>
        <end position="140"/>
    </location>
</feature>
<dbReference type="InterPro" id="IPR000859">
    <property type="entry name" value="CUB_dom"/>
</dbReference>
<feature type="signal peptide" evidence="10">
    <location>
        <begin position="1"/>
        <end position="17"/>
    </location>
</feature>
<accession>U6JRN4</accession>
<dbReference type="CDD" id="cd00041">
    <property type="entry name" value="CUB"/>
    <property type="match status" value="1"/>
</dbReference>
<dbReference type="Pfam" id="PF00057">
    <property type="entry name" value="Ldl_recept_a"/>
    <property type="match status" value="1"/>
</dbReference>
<evidence type="ECO:0000256" key="8">
    <source>
        <dbReference type="PROSITE-ProRule" id="PRU00124"/>
    </source>
</evidence>
<feature type="chain" id="PRO_5004672440" description="Acrosin" evidence="10">
    <location>
        <begin position="18"/>
        <end position="455"/>
    </location>
</feature>
<dbReference type="PROSITE" id="PS00135">
    <property type="entry name" value="TRYPSIN_SER"/>
    <property type="match status" value="1"/>
</dbReference>
<evidence type="ECO:0000256" key="5">
    <source>
        <dbReference type="ARBA" id="ARBA00022801"/>
    </source>
</evidence>
<dbReference type="InterPro" id="IPR001314">
    <property type="entry name" value="Peptidase_S1A"/>
</dbReference>
<dbReference type="PRINTS" id="PR00722">
    <property type="entry name" value="CHYMOTRYPSIN"/>
</dbReference>
<dbReference type="CDD" id="cd00112">
    <property type="entry name" value="LDLa"/>
    <property type="match status" value="1"/>
</dbReference>
<evidence type="ECO:0000256" key="7">
    <source>
        <dbReference type="ARBA" id="ARBA00023157"/>
    </source>
</evidence>
<sequence length="455" mass="51333">MWKLTVIILIFLHKILCKTDICDEENPEIIQVTRRSLFYSPGYASGQYPKNVRCVYAFLSAPDTFIRLSFNDFDLENTTSCNGDNFAIFNEFSIDQKPRYVFCGSVLPYDVISENNKLYVSFYSDWIHSGRGFNVTYEPLTSKLTQEFACKNRKLISKSSICNGVDDCGDGTDEEKCGLPPSPTPECGVPPVSHHHQQSEDRIVGGSQAIPGSWPWQIDLQQNNIEPNSHTCGGSLINSLWAVSAAHCFKYLTDKTLWRIHLGNHNKYKRDDLEIVRYIDKLIIYPDVDEETFLLTGKYDINNDMSLLKLNAPVGFNDYISPVCLPQRNLIFSNKNKCFVTGWGETRGTGGSDVLNQAEQRLYEIEECNLPPYFKDTSNMICAGDEIGKQGGCHGDSGGPLVCLHDNKWYLVGVVSFLLSNNYLTTACGVDETLAIYSNVSNKFDWINSMIEKYT</sequence>
<feature type="disulfide bond" evidence="8">
    <location>
        <begin position="150"/>
        <end position="168"/>
    </location>
</feature>
<dbReference type="FunFam" id="2.60.120.290:FF:000005">
    <property type="entry name" value="Procollagen C-endopeptidase enhancer 1"/>
    <property type="match status" value="1"/>
</dbReference>
<dbReference type="FunFam" id="2.40.10.10:FF:000003">
    <property type="entry name" value="Transmembrane serine protease 3"/>
    <property type="match status" value="1"/>
</dbReference>
<evidence type="ECO:0000256" key="2">
    <source>
        <dbReference type="ARBA" id="ARBA00012050"/>
    </source>
</evidence>
<dbReference type="EMBL" id="HG710167">
    <property type="protein sequence ID" value="CDJ26743.1"/>
    <property type="molecule type" value="mRNA"/>
</dbReference>
<proteinExistence type="evidence at transcript level"/>
<dbReference type="CDD" id="cd00190">
    <property type="entry name" value="Tryp_SPc"/>
    <property type="match status" value="1"/>
</dbReference>
<dbReference type="SUPFAM" id="SSF50494">
    <property type="entry name" value="Trypsin-like serine proteases"/>
    <property type="match status" value="1"/>
</dbReference>
<reference evidence="13" key="1">
    <citation type="submission" date="2013-10" db="EMBL/GenBank/DDBJ databases">
        <authorList>
            <person name="Fuzita F."/>
        </authorList>
    </citation>
    <scope>NUCLEOTIDE SEQUENCE</scope>
    <source>
        <tissue evidence="13">Midgut glands</tissue>
    </source>
</reference>
<evidence type="ECO:0000256" key="4">
    <source>
        <dbReference type="ARBA" id="ARBA00022670"/>
    </source>
</evidence>
<dbReference type="Gene3D" id="4.10.400.10">
    <property type="entry name" value="Low-density Lipoprotein Receptor"/>
    <property type="match status" value="1"/>
</dbReference>
<keyword evidence="4 9" id="KW-0645">Protease</keyword>
<dbReference type="SUPFAM" id="SSF57424">
    <property type="entry name" value="LDL receptor-like module"/>
    <property type="match status" value="1"/>
</dbReference>
<dbReference type="InterPro" id="IPR009003">
    <property type="entry name" value="Peptidase_S1_PA"/>
</dbReference>
<evidence type="ECO:0000259" key="12">
    <source>
        <dbReference type="PROSITE" id="PS50240"/>
    </source>
</evidence>
<protein>
    <recommendedName>
        <fullName evidence="3">Acrosin</fullName>
        <ecNumber evidence="2">3.4.21.10</ecNumber>
    </recommendedName>
</protein>
<evidence type="ECO:0000313" key="13">
    <source>
        <dbReference type="EMBL" id="CDJ26743.1"/>
    </source>
</evidence>
<evidence type="ECO:0000256" key="6">
    <source>
        <dbReference type="ARBA" id="ARBA00022825"/>
    </source>
</evidence>
<dbReference type="AlphaFoldDB" id="U6JRN4"/>
<dbReference type="InterPro" id="IPR001254">
    <property type="entry name" value="Trypsin_dom"/>
</dbReference>
<comment type="caution">
    <text evidence="8">Lacks conserved residue(s) required for the propagation of feature annotation.</text>
</comment>
<evidence type="ECO:0000256" key="3">
    <source>
        <dbReference type="ARBA" id="ARBA00017161"/>
    </source>
</evidence>
<dbReference type="PANTHER" id="PTHR24252:SF8">
    <property type="entry name" value="ACROSIN"/>
    <property type="match status" value="1"/>
</dbReference>
<dbReference type="PROSITE" id="PS50068">
    <property type="entry name" value="LDLRA_2"/>
    <property type="match status" value="1"/>
</dbReference>
<evidence type="ECO:0000256" key="9">
    <source>
        <dbReference type="RuleBase" id="RU363034"/>
    </source>
</evidence>
<keyword evidence="7 8" id="KW-1015">Disulfide bond</keyword>
<comment type="catalytic activity">
    <reaction evidence="1">
        <text>Preferential cleavage: Arg-|-Xaa, Lys-|-Xaa.</text>
        <dbReference type="EC" id="3.4.21.10"/>
    </reaction>
</comment>
<keyword evidence="6 9" id="KW-0720">Serine protease</keyword>
<dbReference type="InterPro" id="IPR033116">
    <property type="entry name" value="TRYPSIN_SER"/>
</dbReference>
<dbReference type="PANTHER" id="PTHR24252">
    <property type="entry name" value="ACROSIN-RELATED"/>
    <property type="match status" value="1"/>
</dbReference>
<dbReference type="GO" id="GO:0004252">
    <property type="term" value="F:serine-type endopeptidase activity"/>
    <property type="evidence" value="ECO:0007669"/>
    <property type="project" value="InterPro"/>
</dbReference>
<feature type="domain" description="Peptidase S1" evidence="12">
    <location>
        <begin position="203"/>
        <end position="452"/>
    </location>
</feature>
<evidence type="ECO:0000256" key="10">
    <source>
        <dbReference type="SAM" id="SignalP"/>
    </source>
</evidence>
<dbReference type="PROSITE" id="PS01180">
    <property type="entry name" value="CUB"/>
    <property type="match status" value="1"/>
</dbReference>
<dbReference type="Gene3D" id="2.60.120.290">
    <property type="entry name" value="Spermadhesin, CUB domain"/>
    <property type="match status" value="1"/>
</dbReference>
<dbReference type="InterPro" id="IPR018114">
    <property type="entry name" value="TRYPSIN_HIS"/>
</dbReference>
<dbReference type="Pfam" id="PF00089">
    <property type="entry name" value="Trypsin"/>
    <property type="match status" value="1"/>
</dbReference>
<dbReference type="PROSITE" id="PS00134">
    <property type="entry name" value="TRYPSIN_HIS"/>
    <property type="match status" value="1"/>
</dbReference>
<dbReference type="GO" id="GO:0009566">
    <property type="term" value="P:fertilization"/>
    <property type="evidence" value="ECO:0007669"/>
    <property type="project" value="UniProtKB-ARBA"/>
</dbReference>
<dbReference type="InterPro" id="IPR043504">
    <property type="entry name" value="Peptidase_S1_PA_chymotrypsin"/>
</dbReference>
<feature type="disulfide bond" evidence="8">
    <location>
        <begin position="162"/>
        <end position="177"/>
    </location>
</feature>
<dbReference type="EC" id="3.4.21.10" evidence="2"/>
<keyword evidence="10" id="KW-0732">Signal</keyword>
<dbReference type="SUPFAM" id="SSF49854">
    <property type="entry name" value="Spermadhesin, CUB domain"/>
    <property type="match status" value="1"/>
</dbReference>
<name>U6JRN4_TITSE</name>
<dbReference type="InterPro" id="IPR002172">
    <property type="entry name" value="LDrepeatLR_classA_rpt"/>
</dbReference>
<dbReference type="InterPro" id="IPR036055">
    <property type="entry name" value="LDL_receptor-like_sf"/>
</dbReference>
<organism evidence="13">
    <name type="scientific">Tityus serrulatus</name>
    <name type="common">Brazilian yellow scorpion</name>
    <dbReference type="NCBI Taxonomy" id="6887"/>
    <lineage>
        <taxon>Eukaryota</taxon>
        <taxon>Metazoa</taxon>
        <taxon>Ecdysozoa</taxon>
        <taxon>Arthropoda</taxon>
        <taxon>Chelicerata</taxon>
        <taxon>Arachnida</taxon>
        <taxon>Scorpiones</taxon>
        <taxon>Buthida</taxon>
        <taxon>Buthoidea</taxon>
        <taxon>Buthidae</taxon>
        <taxon>Tityus</taxon>
    </lineage>
</organism>
<evidence type="ECO:0000256" key="1">
    <source>
        <dbReference type="ARBA" id="ARBA00001656"/>
    </source>
</evidence>
<dbReference type="InterPro" id="IPR035914">
    <property type="entry name" value="Sperma_CUB_dom_sf"/>
</dbReference>
<dbReference type="SMART" id="SM00020">
    <property type="entry name" value="Tryp_SPc"/>
    <property type="match status" value="1"/>
</dbReference>
<evidence type="ECO:0000259" key="11">
    <source>
        <dbReference type="PROSITE" id="PS01180"/>
    </source>
</evidence>
<dbReference type="GO" id="GO:0006508">
    <property type="term" value="P:proteolysis"/>
    <property type="evidence" value="ECO:0007669"/>
    <property type="project" value="UniProtKB-KW"/>
</dbReference>
<gene>
    <name evidence="13" type="primary">prss</name>
</gene>
<dbReference type="Gene3D" id="2.40.10.10">
    <property type="entry name" value="Trypsin-like serine proteases"/>
    <property type="match status" value="1"/>
</dbReference>